<protein>
    <submittedName>
        <fullName evidence="1">Uncharacterized protein</fullName>
    </submittedName>
</protein>
<dbReference type="EMBL" id="VDEP01000376">
    <property type="protein sequence ID" value="KAA1092269.1"/>
    <property type="molecule type" value="Genomic_DNA"/>
</dbReference>
<evidence type="ECO:0000313" key="1">
    <source>
        <dbReference type="EMBL" id="KAA1092269.1"/>
    </source>
</evidence>
<name>A0A5B0NWS4_PUCGR</name>
<dbReference type="Proteomes" id="UP000325313">
    <property type="component" value="Unassembled WGS sequence"/>
</dbReference>
<gene>
    <name evidence="1" type="ORF">PGTUg99_011131</name>
</gene>
<dbReference type="AlphaFoldDB" id="A0A5B0NWS4"/>
<reference evidence="1 2" key="1">
    <citation type="submission" date="2019-05" db="EMBL/GenBank/DDBJ databases">
        <title>Emergence of the Ug99 lineage of the wheat stem rust pathogen through somatic hybridization.</title>
        <authorList>
            <person name="Li F."/>
            <person name="Upadhyaya N.M."/>
            <person name="Sperschneider J."/>
            <person name="Matny O."/>
            <person name="Nguyen-Phuc H."/>
            <person name="Mago R."/>
            <person name="Raley C."/>
            <person name="Miller M.E."/>
            <person name="Silverstein K.A.T."/>
            <person name="Henningsen E."/>
            <person name="Hirsch C.D."/>
            <person name="Visser B."/>
            <person name="Pretorius Z.A."/>
            <person name="Steffenson B.J."/>
            <person name="Schwessinger B."/>
            <person name="Dodds P.N."/>
            <person name="Figueroa M."/>
        </authorList>
    </citation>
    <scope>NUCLEOTIDE SEQUENCE [LARGE SCALE GENOMIC DNA]</scope>
    <source>
        <strain evidence="1 2">Ug99</strain>
    </source>
</reference>
<comment type="caution">
    <text evidence="1">The sequence shown here is derived from an EMBL/GenBank/DDBJ whole genome shotgun (WGS) entry which is preliminary data.</text>
</comment>
<organism evidence="1 2">
    <name type="scientific">Puccinia graminis f. sp. tritici</name>
    <dbReference type="NCBI Taxonomy" id="56615"/>
    <lineage>
        <taxon>Eukaryota</taxon>
        <taxon>Fungi</taxon>
        <taxon>Dikarya</taxon>
        <taxon>Basidiomycota</taxon>
        <taxon>Pucciniomycotina</taxon>
        <taxon>Pucciniomycetes</taxon>
        <taxon>Pucciniales</taxon>
        <taxon>Pucciniaceae</taxon>
        <taxon>Puccinia</taxon>
    </lineage>
</organism>
<proteinExistence type="predicted"/>
<evidence type="ECO:0000313" key="2">
    <source>
        <dbReference type="Proteomes" id="UP000325313"/>
    </source>
</evidence>
<accession>A0A5B0NWS4</accession>
<sequence>MSASADYDVVYACVPDETPLSDIMHEAAISMGEKQQVDLTFDHINIDEEHEQLANRTRMSILHLLNPIIQNPPALSANFLAERSEDRYRLVVKSANGIDDELNHQLMLELRKKHDTQNRHHHSGNEKRKQKNFLLAASDRSQSDLDTRLRPSECSKLVALVLKENTSQQSSIARMH</sequence>